<protein>
    <submittedName>
        <fullName evidence="2">Uncharacterized protein</fullName>
    </submittedName>
</protein>
<keyword evidence="1" id="KW-0472">Membrane</keyword>
<organism evidence="2 3">
    <name type="scientific">Streblomastix strix</name>
    <dbReference type="NCBI Taxonomy" id="222440"/>
    <lineage>
        <taxon>Eukaryota</taxon>
        <taxon>Metamonada</taxon>
        <taxon>Preaxostyla</taxon>
        <taxon>Oxymonadida</taxon>
        <taxon>Streblomastigidae</taxon>
        <taxon>Streblomastix</taxon>
    </lineage>
</organism>
<evidence type="ECO:0000313" key="3">
    <source>
        <dbReference type="Proteomes" id="UP000324800"/>
    </source>
</evidence>
<proteinExistence type="predicted"/>
<dbReference type="Proteomes" id="UP000324800">
    <property type="component" value="Unassembled WGS sequence"/>
</dbReference>
<gene>
    <name evidence="2" type="ORF">EZS28_035416</name>
</gene>
<name>A0A5J4UF59_9EUKA</name>
<sequence>MLCYIFLSLSISGSTVATLGYWAFLFKLAPEHGFELYFFAINTHGVTLLLILIDYLFFSGIKLKPVHSVIPLAHMDLPNL</sequence>
<keyword evidence="1" id="KW-1133">Transmembrane helix</keyword>
<dbReference type="AlphaFoldDB" id="A0A5J4UF59"/>
<reference evidence="2 3" key="1">
    <citation type="submission" date="2019-03" db="EMBL/GenBank/DDBJ databases">
        <title>Single cell metagenomics reveals metabolic interactions within the superorganism composed of flagellate Streblomastix strix and complex community of Bacteroidetes bacteria on its surface.</title>
        <authorList>
            <person name="Treitli S.C."/>
            <person name="Kolisko M."/>
            <person name="Husnik F."/>
            <person name="Keeling P."/>
            <person name="Hampl V."/>
        </authorList>
    </citation>
    <scope>NUCLEOTIDE SEQUENCE [LARGE SCALE GENOMIC DNA]</scope>
    <source>
        <strain evidence="2">ST1C</strain>
    </source>
</reference>
<comment type="caution">
    <text evidence="2">The sequence shown here is derived from an EMBL/GenBank/DDBJ whole genome shotgun (WGS) entry which is preliminary data.</text>
</comment>
<feature type="transmembrane region" description="Helical" evidence="1">
    <location>
        <begin position="36"/>
        <end position="58"/>
    </location>
</feature>
<feature type="transmembrane region" description="Helical" evidence="1">
    <location>
        <begin position="5"/>
        <end position="24"/>
    </location>
</feature>
<keyword evidence="1" id="KW-0812">Transmembrane</keyword>
<accession>A0A5J4UF59</accession>
<evidence type="ECO:0000256" key="1">
    <source>
        <dbReference type="SAM" id="Phobius"/>
    </source>
</evidence>
<dbReference type="EMBL" id="SNRW01016745">
    <property type="protein sequence ID" value="KAA6369057.1"/>
    <property type="molecule type" value="Genomic_DNA"/>
</dbReference>
<evidence type="ECO:0000313" key="2">
    <source>
        <dbReference type="EMBL" id="KAA6369057.1"/>
    </source>
</evidence>